<comment type="caution">
    <text evidence="1">The sequence shown here is derived from an EMBL/GenBank/DDBJ whole genome shotgun (WGS) entry which is preliminary data.</text>
</comment>
<sequence>MKNLSGVNRGSFGNVCVETRFRSLFRIVPKVFILFGKDKDVYKKDEDV</sequence>
<dbReference type="Proteomes" id="UP000027661">
    <property type="component" value="Unassembled WGS sequence"/>
</dbReference>
<accession>A0A069SKW1</accession>
<reference evidence="1 2" key="1">
    <citation type="submission" date="2014-04" db="EMBL/GenBank/DDBJ databases">
        <authorList>
            <person name="Sears C."/>
            <person name="Carroll K."/>
            <person name="Sack B.R."/>
            <person name="Qadri F."/>
            <person name="Myers L.L."/>
            <person name="Chung G.-T."/>
            <person name="Escheverria P."/>
            <person name="Fraser C.M."/>
            <person name="Sadzewicz L."/>
            <person name="Shefchek K.A."/>
            <person name="Tallon L."/>
            <person name="Das S.P."/>
            <person name="Daugherty S."/>
            <person name="Mongodin E.F."/>
        </authorList>
    </citation>
    <scope>NUCLEOTIDE SEQUENCE [LARGE SCALE GENOMIC DNA]</scope>
    <source>
        <strain evidence="1 2">3975 RP4</strain>
    </source>
</reference>
<proteinExistence type="predicted"/>
<dbReference type="AlphaFoldDB" id="A0A069SKW1"/>
<organism evidence="1 2">
    <name type="scientific">Phocaeicola vulgatus str. 3975 RP4</name>
    <dbReference type="NCBI Taxonomy" id="1339352"/>
    <lineage>
        <taxon>Bacteria</taxon>
        <taxon>Pseudomonadati</taxon>
        <taxon>Bacteroidota</taxon>
        <taxon>Bacteroidia</taxon>
        <taxon>Bacteroidales</taxon>
        <taxon>Bacteroidaceae</taxon>
        <taxon>Phocaeicola</taxon>
    </lineage>
</organism>
<gene>
    <name evidence="1" type="ORF">M099_1325</name>
</gene>
<evidence type="ECO:0000313" key="2">
    <source>
        <dbReference type="Proteomes" id="UP000027661"/>
    </source>
</evidence>
<evidence type="ECO:0000313" key="1">
    <source>
        <dbReference type="EMBL" id="KDS55122.1"/>
    </source>
</evidence>
<protein>
    <submittedName>
        <fullName evidence="1">Uncharacterized protein</fullName>
    </submittedName>
</protein>
<dbReference type="EMBL" id="JNHM01000014">
    <property type="protein sequence ID" value="KDS55122.1"/>
    <property type="molecule type" value="Genomic_DNA"/>
</dbReference>
<dbReference type="PATRIC" id="fig|1339352.3.peg.1284"/>
<name>A0A069SKW1_PHOVU</name>